<dbReference type="InterPro" id="IPR011992">
    <property type="entry name" value="EF-hand-dom_pair"/>
</dbReference>
<sequence length="96" mass="11378">MFFSLYLAYTSFHLFLSTSPESLFVLEFFLHHSFISLGFSEFLNLMARKKVKETDSEEELKRAFEVFDKENKGFITIVDLRHIMTNLGEKLPKYLK</sequence>
<dbReference type="PANTHER" id="PTHR23050">
    <property type="entry name" value="CALCIUM BINDING PROTEIN"/>
    <property type="match status" value="1"/>
</dbReference>
<gene>
    <name evidence="4" type="ORF">ZOSMA_123G00080</name>
</gene>
<dbReference type="SMART" id="SM00054">
    <property type="entry name" value="EFh"/>
    <property type="match status" value="1"/>
</dbReference>
<dbReference type="GO" id="GO:0030234">
    <property type="term" value="F:enzyme regulator activity"/>
    <property type="evidence" value="ECO:0000318"/>
    <property type="project" value="GO_Central"/>
</dbReference>
<reference evidence="5" key="1">
    <citation type="journal article" date="2016" name="Nature">
        <title>The genome of the seagrass Zostera marina reveals angiosperm adaptation to the sea.</title>
        <authorList>
            <person name="Olsen J.L."/>
            <person name="Rouze P."/>
            <person name="Verhelst B."/>
            <person name="Lin Y.-C."/>
            <person name="Bayer T."/>
            <person name="Collen J."/>
            <person name="Dattolo E."/>
            <person name="De Paoli E."/>
            <person name="Dittami S."/>
            <person name="Maumus F."/>
            <person name="Michel G."/>
            <person name="Kersting A."/>
            <person name="Lauritano C."/>
            <person name="Lohaus R."/>
            <person name="Toepel M."/>
            <person name="Tonon T."/>
            <person name="Vanneste K."/>
            <person name="Amirebrahimi M."/>
            <person name="Brakel J."/>
            <person name="Bostroem C."/>
            <person name="Chovatia M."/>
            <person name="Grimwood J."/>
            <person name="Jenkins J.W."/>
            <person name="Jueterbock A."/>
            <person name="Mraz A."/>
            <person name="Stam W.T."/>
            <person name="Tice H."/>
            <person name="Bornberg-Bauer E."/>
            <person name="Green P.J."/>
            <person name="Pearson G.A."/>
            <person name="Procaccini G."/>
            <person name="Duarte C.M."/>
            <person name="Schmutz J."/>
            <person name="Reusch T.B.H."/>
            <person name="Van de Peer Y."/>
        </authorList>
    </citation>
    <scope>NUCLEOTIDE SEQUENCE [LARGE SCALE GENOMIC DNA]</scope>
    <source>
        <strain evidence="5">cv. Finnish</strain>
    </source>
</reference>
<keyword evidence="2" id="KW-0106">Calcium</keyword>
<dbReference type="AlphaFoldDB" id="A0A0K9Q2K4"/>
<dbReference type="FunFam" id="1.10.238.10:FF:000001">
    <property type="entry name" value="Calmodulin 1"/>
    <property type="match status" value="1"/>
</dbReference>
<evidence type="ECO:0000256" key="2">
    <source>
        <dbReference type="ARBA" id="ARBA00022837"/>
    </source>
</evidence>
<dbReference type="PROSITE" id="PS50222">
    <property type="entry name" value="EF_HAND_2"/>
    <property type="match status" value="1"/>
</dbReference>
<protein>
    <recommendedName>
        <fullName evidence="3">EF-hand domain-containing protein</fullName>
    </recommendedName>
</protein>
<evidence type="ECO:0000313" key="4">
    <source>
        <dbReference type="EMBL" id="KMZ74660.1"/>
    </source>
</evidence>
<dbReference type="EMBL" id="LFYR01000252">
    <property type="protein sequence ID" value="KMZ74660.1"/>
    <property type="molecule type" value="Genomic_DNA"/>
</dbReference>
<proteinExistence type="predicted"/>
<dbReference type="Pfam" id="PF13405">
    <property type="entry name" value="EF-hand_6"/>
    <property type="match status" value="1"/>
</dbReference>
<dbReference type="Gene3D" id="1.10.238.10">
    <property type="entry name" value="EF-hand"/>
    <property type="match status" value="1"/>
</dbReference>
<dbReference type="OrthoDB" id="26525at2759"/>
<dbReference type="STRING" id="29655.A0A0K9Q2K4"/>
<dbReference type="GO" id="GO:0005737">
    <property type="term" value="C:cytoplasm"/>
    <property type="evidence" value="ECO:0000318"/>
    <property type="project" value="GO_Central"/>
</dbReference>
<organism evidence="4 5">
    <name type="scientific">Zostera marina</name>
    <name type="common">Eelgrass</name>
    <dbReference type="NCBI Taxonomy" id="29655"/>
    <lineage>
        <taxon>Eukaryota</taxon>
        <taxon>Viridiplantae</taxon>
        <taxon>Streptophyta</taxon>
        <taxon>Embryophyta</taxon>
        <taxon>Tracheophyta</taxon>
        <taxon>Spermatophyta</taxon>
        <taxon>Magnoliopsida</taxon>
        <taxon>Liliopsida</taxon>
        <taxon>Zosteraceae</taxon>
        <taxon>Zostera</taxon>
    </lineage>
</organism>
<dbReference type="Proteomes" id="UP000036987">
    <property type="component" value="Unassembled WGS sequence"/>
</dbReference>
<evidence type="ECO:0000256" key="1">
    <source>
        <dbReference type="ARBA" id="ARBA00022737"/>
    </source>
</evidence>
<accession>A0A0K9Q2K4</accession>
<name>A0A0K9Q2K4_ZOSMR</name>
<keyword evidence="1" id="KW-0677">Repeat</keyword>
<feature type="domain" description="EF-hand" evidence="3">
    <location>
        <begin position="55"/>
        <end position="90"/>
    </location>
</feature>
<dbReference type="InterPro" id="IPR002048">
    <property type="entry name" value="EF_hand_dom"/>
</dbReference>
<comment type="caution">
    <text evidence="4">The sequence shown here is derived from an EMBL/GenBank/DDBJ whole genome shotgun (WGS) entry which is preliminary data.</text>
</comment>
<dbReference type="SUPFAM" id="SSF47473">
    <property type="entry name" value="EF-hand"/>
    <property type="match status" value="1"/>
</dbReference>
<evidence type="ECO:0000259" key="3">
    <source>
        <dbReference type="PROSITE" id="PS50222"/>
    </source>
</evidence>
<keyword evidence="5" id="KW-1185">Reference proteome</keyword>
<evidence type="ECO:0000313" key="5">
    <source>
        <dbReference type="Proteomes" id="UP000036987"/>
    </source>
</evidence>
<dbReference type="InterPro" id="IPR050145">
    <property type="entry name" value="Centrin_CML-like"/>
</dbReference>
<dbReference type="GO" id="GO:0005509">
    <property type="term" value="F:calcium ion binding"/>
    <property type="evidence" value="ECO:0000318"/>
    <property type="project" value="GO_Central"/>
</dbReference>